<dbReference type="GO" id="GO:0006260">
    <property type="term" value="P:DNA replication"/>
    <property type="evidence" value="ECO:0007669"/>
    <property type="project" value="UniProtKB-KW"/>
</dbReference>
<dbReference type="SUPFAM" id="SSF46565">
    <property type="entry name" value="Chaperone J-domain"/>
    <property type="match status" value="1"/>
</dbReference>
<dbReference type="NCBIfam" id="NF008035">
    <property type="entry name" value="PRK10767.1"/>
    <property type="match status" value="1"/>
</dbReference>
<name>A0A1F7UL14_9BACT</name>
<dbReference type="PANTHER" id="PTHR43096:SF10">
    <property type="entry name" value="CHAPERONE PROTEIN DNAJ A6, CHLOROPLASTIC"/>
    <property type="match status" value="1"/>
</dbReference>
<evidence type="ECO:0000259" key="11">
    <source>
        <dbReference type="PROSITE" id="PS51188"/>
    </source>
</evidence>
<keyword evidence="8" id="KW-0346">Stress response</keyword>
<dbReference type="STRING" id="1802397.A3J43_01240"/>
<dbReference type="Gene3D" id="2.10.230.10">
    <property type="entry name" value="Heat shock protein DnaJ, cysteine-rich domain"/>
    <property type="match status" value="1"/>
</dbReference>
<comment type="function">
    <text evidence="8">Participates actively in the response to hyperosmotic and heat shock by preventing the aggregation of stress-denatured proteins and by disaggregating proteins, also in an autonomous, DnaK-independent fashion. Unfolded proteins bind initially to DnaJ; upon interaction with the DnaJ-bound protein, DnaK hydrolyzes its bound ATP, resulting in the formation of a stable complex. GrpE releases ADP from DnaK; ATP binding to DnaK triggers the release of the substrate protein, thus completing the reaction cycle. Several rounds of ATP-dependent interactions between DnaJ, DnaK and GrpE are required for fully efficient folding. Also involved, together with DnaK and GrpE, in the DNA replication of plasmids through activation of initiation proteins.</text>
</comment>
<evidence type="ECO:0000256" key="2">
    <source>
        <dbReference type="ARBA" id="ARBA00022737"/>
    </source>
</evidence>
<proteinExistence type="inferred from homology"/>
<dbReference type="FunFam" id="2.10.230.10:FF:000002">
    <property type="entry name" value="Molecular chaperone DnaJ"/>
    <property type="match status" value="1"/>
</dbReference>
<keyword evidence="4 8" id="KW-0862">Zinc</keyword>
<dbReference type="Gene3D" id="2.60.260.20">
    <property type="entry name" value="Urease metallochaperone UreE, N-terminal domain"/>
    <property type="match status" value="2"/>
</dbReference>
<dbReference type="InterPro" id="IPR012724">
    <property type="entry name" value="DnaJ"/>
</dbReference>
<dbReference type="PRINTS" id="PR00625">
    <property type="entry name" value="JDOMAIN"/>
</dbReference>
<dbReference type="Proteomes" id="UP000176604">
    <property type="component" value="Unassembled WGS sequence"/>
</dbReference>
<feature type="binding site" evidence="8">
    <location>
        <position position="161"/>
    </location>
    <ligand>
        <name>Zn(2+)</name>
        <dbReference type="ChEBI" id="CHEBI:29105"/>
        <label>1</label>
    </ligand>
</feature>
<dbReference type="GO" id="GO:0051082">
    <property type="term" value="F:unfolded protein binding"/>
    <property type="evidence" value="ECO:0007669"/>
    <property type="project" value="UniProtKB-UniRule"/>
</dbReference>
<feature type="zinc finger region" description="CR-type" evidence="9">
    <location>
        <begin position="145"/>
        <end position="227"/>
    </location>
</feature>
<dbReference type="InterPro" id="IPR001305">
    <property type="entry name" value="HSP_DnaJ_Cys-rich_dom"/>
</dbReference>
<organism evidence="12 13">
    <name type="scientific">Candidatus Uhrbacteria bacterium RIFCSPHIGHO2_12_FULL_54_23</name>
    <dbReference type="NCBI Taxonomy" id="1802397"/>
    <lineage>
        <taxon>Bacteria</taxon>
        <taxon>Candidatus Uhriibacteriota</taxon>
    </lineage>
</organism>
<dbReference type="InterPro" id="IPR036410">
    <property type="entry name" value="HSP_DnaJ_Cys-rich_dom_sf"/>
</dbReference>
<evidence type="ECO:0000256" key="8">
    <source>
        <dbReference type="HAMAP-Rule" id="MF_01152"/>
    </source>
</evidence>
<dbReference type="InterPro" id="IPR008971">
    <property type="entry name" value="HSP40/DnaJ_pept-bd"/>
</dbReference>
<feature type="binding site" evidence="8">
    <location>
        <position position="218"/>
    </location>
    <ligand>
        <name>Zn(2+)</name>
        <dbReference type="ChEBI" id="CHEBI:29105"/>
        <label>1</label>
    </ligand>
</feature>
<dbReference type="NCBIfam" id="TIGR02349">
    <property type="entry name" value="DnaJ_bact"/>
    <property type="match status" value="1"/>
</dbReference>
<dbReference type="InterPro" id="IPR002939">
    <property type="entry name" value="DnaJ_C"/>
</dbReference>
<feature type="binding site" evidence="8">
    <location>
        <position position="158"/>
    </location>
    <ligand>
        <name>Zn(2+)</name>
        <dbReference type="ChEBI" id="CHEBI:29105"/>
        <label>1</label>
    </ligand>
</feature>
<dbReference type="PANTHER" id="PTHR43096">
    <property type="entry name" value="DNAJ HOMOLOG 1, MITOCHONDRIAL-RELATED"/>
    <property type="match status" value="1"/>
</dbReference>
<evidence type="ECO:0000313" key="12">
    <source>
        <dbReference type="EMBL" id="OGL78434.1"/>
    </source>
</evidence>
<dbReference type="Pfam" id="PF00226">
    <property type="entry name" value="DnaJ"/>
    <property type="match status" value="1"/>
</dbReference>
<dbReference type="CDD" id="cd06257">
    <property type="entry name" value="DnaJ"/>
    <property type="match status" value="1"/>
</dbReference>
<dbReference type="AlphaFoldDB" id="A0A1F7UL14"/>
<protein>
    <recommendedName>
        <fullName evidence="7 8">Chaperone protein DnaJ</fullName>
    </recommendedName>
</protein>
<feature type="domain" description="CR-type" evidence="11">
    <location>
        <begin position="145"/>
        <end position="227"/>
    </location>
</feature>
<dbReference type="InterPro" id="IPR018253">
    <property type="entry name" value="DnaJ_domain_CS"/>
</dbReference>
<feature type="repeat" description="CXXCXGXG motif" evidence="8">
    <location>
        <begin position="158"/>
        <end position="165"/>
    </location>
</feature>
<dbReference type="Gene3D" id="1.10.287.110">
    <property type="entry name" value="DnaJ domain"/>
    <property type="match status" value="1"/>
</dbReference>
<comment type="cofactor">
    <cofactor evidence="8">
        <name>Zn(2+)</name>
        <dbReference type="ChEBI" id="CHEBI:29105"/>
    </cofactor>
    <text evidence="8">Binds 2 Zn(2+) ions per monomer.</text>
</comment>
<keyword evidence="5 8" id="KW-0143">Chaperone</keyword>
<dbReference type="SUPFAM" id="SSF49493">
    <property type="entry name" value="HSP40/DnaJ peptide-binding domain"/>
    <property type="match status" value="2"/>
</dbReference>
<dbReference type="PROSITE" id="PS00636">
    <property type="entry name" value="DNAJ_1"/>
    <property type="match status" value="1"/>
</dbReference>
<keyword evidence="2 8" id="KW-0677">Repeat</keyword>
<dbReference type="CDD" id="cd10719">
    <property type="entry name" value="DnaJ_zf"/>
    <property type="match status" value="1"/>
</dbReference>
<keyword evidence="8" id="KW-0963">Cytoplasm</keyword>
<evidence type="ECO:0000313" key="13">
    <source>
        <dbReference type="Proteomes" id="UP000176604"/>
    </source>
</evidence>
<sequence>MAKRDYYEVLGVAKSATQDEIKKAFRKKAHEYHPDKGGGDEEKFKEINEAYQALSDAQKRAQYDQFGSADGAGGQAGGFRWEDFGGASPFGGGFRTNVNFEDLGDIFGDMFGFGGRTEGRRGHTSRAGRDLEIPATVEFMDAVRGARTRMTIEKLRTCEKCEGRGSEKKGGAKTCPTCEGSGMVEQAQRTFFGTFASRAVCPACQGEGSVVKDPCKACRGEGRVVAEETIEIAVPAGVSDGTTLRMAGKGETGVRGSKAGDLFVTISVKRDPRFVRKGDNIHTDAGVPLTLAVLGGTLRVETVDGAVDTVIAAGTQPDTVVRLKGKGMPHLGGTGRGDQYLTVKIKVPAHLSKKEKELYEELSRL</sequence>
<evidence type="ECO:0000256" key="9">
    <source>
        <dbReference type="PROSITE-ProRule" id="PRU00546"/>
    </source>
</evidence>
<evidence type="ECO:0000256" key="5">
    <source>
        <dbReference type="ARBA" id="ARBA00023186"/>
    </source>
</evidence>
<accession>A0A1F7UL14</accession>
<keyword evidence="3 8" id="KW-0863">Zinc-finger</keyword>
<dbReference type="GO" id="GO:0005737">
    <property type="term" value="C:cytoplasm"/>
    <property type="evidence" value="ECO:0007669"/>
    <property type="project" value="UniProtKB-SubCell"/>
</dbReference>
<dbReference type="EMBL" id="MGEF01000032">
    <property type="protein sequence ID" value="OGL78434.1"/>
    <property type="molecule type" value="Genomic_DNA"/>
</dbReference>
<dbReference type="InterPro" id="IPR001623">
    <property type="entry name" value="DnaJ_domain"/>
</dbReference>
<comment type="subcellular location">
    <subcellularLocation>
        <location evidence="8">Cytoplasm</location>
    </subcellularLocation>
</comment>
<comment type="subunit">
    <text evidence="8">Homodimer.</text>
</comment>
<dbReference type="FunFam" id="2.60.260.20:FF:000005">
    <property type="entry name" value="Chaperone protein dnaJ 1, mitochondrial"/>
    <property type="match status" value="1"/>
</dbReference>
<comment type="caution">
    <text evidence="12">The sequence shown here is derived from an EMBL/GenBank/DDBJ whole genome shotgun (WGS) entry which is preliminary data.</text>
</comment>
<comment type="similarity">
    <text evidence="6 8">Belongs to the DnaJ family.</text>
</comment>
<comment type="domain">
    <text evidence="8">The J domain is necessary and sufficient to stimulate DnaK ATPase activity. Zinc center 1 plays an important role in the autonomous, DnaK-independent chaperone activity of DnaJ. Zinc center 2 is essential for interaction with DnaK and for DnaJ activity.</text>
</comment>
<evidence type="ECO:0000256" key="7">
    <source>
        <dbReference type="ARBA" id="ARBA00067609"/>
    </source>
</evidence>
<gene>
    <name evidence="8" type="primary">dnaJ</name>
    <name evidence="12" type="ORF">A3J43_01240</name>
</gene>
<feature type="domain" description="J" evidence="10">
    <location>
        <begin position="5"/>
        <end position="67"/>
    </location>
</feature>
<evidence type="ECO:0000256" key="6">
    <source>
        <dbReference type="ARBA" id="ARBA00061004"/>
    </source>
</evidence>
<feature type="repeat" description="CXXCXGXG motif" evidence="8">
    <location>
        <begin position="201"/>
        <end position="208"/>
    </location>
</feature>
<dbReference type="PROSITE" id="PS50076">
    <property type="entry name" value="DNAJ_2"/>
    <property type="match status" value="1"/>
</dbReference>
<reference evidence="12 13" key="1">
    <citation type="journal article" date="2016" name="Nat. Commun.">
        <title>Thousands of microbial genomes shed light on interconnected biogeochemical processes in an aquifer system.</title>
        <authorList>
            <person name="Anantharaman K."/>
            <person name="Brown C.T."/>
            <person name="Hug L.A."/>
            <person name="Sharon I."/>
            <person name="Castelle C.J."/>
            <person name="Probst A.J."/>
            <person name="Thomas B.C."/>
            <person name="Singh A."/>
            <person name="Wilkins M.J."/>
            <person name="Karaoz U."/>
            <person name="Brodie E.L."/>
            <person name="Williams K.H."/>
            <person name="Hubbard S.S."/>
            <person name="Banfield J.F."/>
        </authorList>
    </citation>
    <scope>NUCLEOTIDE SEQUENCE [LARGE SCALE GENOMIC DNA]</scope>
</reference>
<feature type="binding site" evidence="8">
    <location>
        <position position="204"/>
    </location>
    <ligand>
        <name>Zn(2+)</name>
        <dbReference type="ChEBI" id="CHEBI:29105"/>
        <label>2</label>
    </ligand>
</feature>
<dbReference type="SMART" id="SM00271">
    <property type="entry name" value="DnaJ"/>
    <property type="match status" value="1"/>
</dbReference>
<evidence type="ECO:0000256" key="4">
    <source>
        <dbReference type="ARBA" id="ARBA00022833"/>
    </source>
</evidence>
<feature type="binding site" evidence="8">
    <location>
        <position position="175"/>
    </location>
    <ligand>
        <name>Zn(2+)</name>
        <dbReference type="ChEBI" id="CHEBI:29105"/>
        <label>2</label>
    </ligand>
</feature>
<dbReference type="GO" id="GO:0042026">
    <property type="term" value="P:protein refolding"/>
    <property type="evidence" value="ECO:0007669"/>
    <property type="project" value="TreeGrafter"/>
</dbReference>
<evidence type="ECO:0000259" key="10">
    <source>
        <dbReference type="PROSITE" id="PS50076"/>
    </source>
</evidence>
<dbReference type="Pfam" id="PF00684">
    <property type="entry name" value="DnaJ_CXXCXGXG"/>
    <property type="match status" value="1"/>
</dbReference>
<dbReference type="InterPro" id="IPR036869">
    <property type="entry name" value="J_dom_sf"/>
</dbReference>
<feature type="repeat" description="CXXCXGXG motif" evidence="8">
    <location>
        <begin position="215"/>
        <end position="222"/>
    </location>
</feature>
<feature type="repeat" description="CXXCXGXG motif" evidence="8">
    <location>
        <begin position="175"/>
        <end position="182"/>
    </location>
</feature>
<feature type="binding site" evidence="8">
    <location>
        <position position="215"/>
    </location>
    <ligand>
        <name>Zn(2+)</name>
        <dbReference type="ChEBI" id="CHEBI:29105"/>
        <label>1</label>
    </ligand>
</feature>
<keyword evidence="8" id="KW-0235">DNA replication</keyword>
<dbReference type="GO" id="GO:0031072">
    <property type="term" value="F:heat shock protein binding"/>
    <property type="evidence" value="ECO:0007669"/>
    <property type="project" value="InterPro"/>
</dbReference>
<dbReference type="GO" id="GO:0008270">
    <property type="term" value="F:zinc ion binding"/>
    <property type="evidence" value="ECO:0007669"/>
    <property type="project" value="UniProtKB-UniRule"/>
</dbReference>
<dbReference type="GO" id="GO:0009408">
    <property type="term" value="P:response to heat"/>
    <property type="evidence" value="ECO:0007669"/>
    <property type="project" value="InterPro"/>
</dbReference>
<dbReference type="GO" id="GO:0005524">
    <property type="term" value="F:ATP binding"/>
    <property type="evidence" value="ECO:0007669"/>
    <property type="project" value="InterPro"/>
</dbReference>
<dbReference type="CDD" id="cd10747">
    <property type="entry name" value="DnaJ_C"/>
    <property type="match status" value="1"/>
</dbReference>
<dbReference type="PROSITE" id="PS51188">
    <property type="entry name" value="ZF_CR"/>
    <property type="match status" value="1"/>
</dbReference>
<feature type="binding site" evidence="8">
    <location>
        <position position="201"/>
    </location>
    <ligand>
        <name>Zn(2+)</name>
        <dbReference type="ChEBI" id="CHEBI:29105"/>
        <label>2</label>
    </ligand>
</feature>
<keyword evidence="1 8" id="KW-0479">Metal-binding</keyword>
<dbReference type="HAMAP" id="MF_01152">
    <property type="entry name" value="DnaJ"/>
    <property type="match status" value="1"/>
</dbReference>
<dbReference type="SUPFAM" id="SSF57938">
    <property type="entry name" value="DnaJ/Hsp40 cysteine-rich domain"/>
    <property type="match status" value="1"/>
</dbReference>
<dbReference type="Pfam" id="PF01556">
    <property type="entry name" value="DnaJ_C"/>
    <property type="match status" value="1"/>
</dbReference>
<feature type="binding site" evidence="8">
    <location>
        <position position="178"/>
    </location>
    <ligand>
        <name>Zn(2+)</name>
        <dbReference type="ChEBI" id="CHEBI:29105"/>
        <label>2</label>
    </ligand>
</feature>
<evidence type="ECO:0000256" key="1">
    <source>
        <dbReference type="ARBA" id="ARBA00022723"/>
    </source>
</evidence>
<evidence type="ECO:0000256" key="3">
    <source>
        <dbReference type="ARBA" id="ARBA00022771"/>
    </source>
</evidence>